<feature type="compositionally biased region" description="Low complexity" evidence="1">
    <location>
        <begin position="241"/>
        <end position="270"/>
    </location>
</feature>
<name>A0A1E7FJ07_9STRA</name>
<dbReference type="KEGG" id="fcy:FRACYDRAFT_238594"/>
<dbReference type="Gene3D" id="3.40.50.150">
    <property type="entry name" value="Vaccinia Virus protein VP39"/>
    <property type="match status" value="1"/>
</dbReference>
<proteinExistence type="predicted"/>
<gene>
    <name evidence="3" type="ORF">FRACYDRAFT_238594</name>
</gene>
<keyword evidence="2" id="KW-0472">Membrane</keyword>
<dbReference type="Proteomes" id="UP000095751">
    <property type="component" value="Unassembled WGS sequence"/>
</dbReference>
<evidence type="ECO:0000256" key="2">
    <source>
        <dbReference type="SAM" id="Phobius"/>
    </source>
</evidence>
<dbReference type="EMBL" id="KV784357">
    <property type="protein sequence ID" value="OEU18162.1"/>
    <property type="molecule type" value="Genomic_DNA"/>
</dbReference>
<evidence type="ECO:0000313" key="4">
    <source>
        <dbReference type="Proteomes" id="UP000095751"/>
    </source>
</evidence>
<evidence type="ECO:0000313" key="3">
    <source>
        <dbReference type="EMBL" id="OEU18162.1"/>
    </source>
</evidence>
<evidence type="ECO:0000256" key="1">
    <source>
        <dbReference type="SAM" id="MobiDB-lite"/>
    </source>
</evidence>
<organism evidence="3 4">
    <name type="scientific">Fragilariopsis cylindrus CCMP1102</name>
    <dbReference type="NCBI Taxonomy" id="635003"/>
    <lineage>
        <taxon>Eukaryota</taxon>
        <taxon>Sar</taxon>
        <taxon>Stramenopiles</taxon>
        <taxon>Ochrophyta</taxon>
        <taxon>Bacillariophyta</taxon>
        <taxon>Bacillariophyceae</taxon>
        <taxon>Bacillariophycidae</taxon>
        <taxon>Bacillariales</taxon>
        <taxon>Bacillariaceae</taxon>
        <taxon>Fragilariopsis</taxon>
    </lineage>
</organism>
<keyword evidence="4" id="KW-1185">Reference proteome</keyword>
<feature type="transmembrane region" description="Helical" evidence="2">
    <location>
        <begin position="34"/>
        <end position="54"/>
    </location>
</feature>
<accession>A0A1E7FJ07</accession>
<dbReference type="OrthoDB" id="40647at2759"/>
<protein>
    <submittedName>
        <fullName evidence="3">Uncharacterized protein</fullName>
    </submittedName>
</protein>
<sequence>MSNIDNYSKGGSGGSLGLLSFLSNKKGESYKAKYYRFGVIITISIVFLVSVIVFNNDNNDKDNNYNGYSNHEKGGDEKNEVITKDFKVIATQTGTDKVAGYMYLPKCLADKTGNSCTRPNCIREECKTWGHFYDTIYNQYLGKYSLPSSPPIQLLEIGYFNGKGFEAYTKMLDRNPKHELHSMEISCIEHGPRSEGKWPWGNFAEVHQMYPQLLKKERLHCGDASQYSFLKSIWDTKMKRTTTTNTKNSNTNNSNSATSTTTATTNSQSSSPPPLMVVIDDGAHLTDQMTTSLFFWIPRLEPGGILIMEDIQPIVEANKFRTHVLPQVMKDIHWCGGEITGSMNKEIHDEPCFPQIQSFIASIHCEMHICVFIRNNKPSYEASEEDSIATINAFSDDTVKQCLFG</sequence>
<reference evidence="3 4" key="1">
    <citation type="submission" date="2016-09" db="EMBL/GenBank/DDBJ databases">
        <title>Extensive genetic diversity and differential bi-allelic expression allows diatom success in the polar Southern Ocean.</title>
        <authorList>
            <consortium name="DOE Joint Genome Institute"/>
            <person name="Mock T."/>
            <person name="Otillar R.P."/>
            <person name="Strauss J."/>
            <person name="Dupont C."/>
            <person name="Frickenhaus S."/>
            <person name="Maumus F."/>
            <person name="Mcmullan M."/>
            <person name="Sanges R."/>
            <person name="Schmutz J."/>
            <person name="Toseland A."/>
            <person name="Valas R."/>
            <person name="Veluchamy A."/>
            <person name="Ward B.J."/>
            <person name="Allen A."/>
            <person name="Barry K."/>
            <person name="Falciatore A."/>
            <person name="Ferrante M."/>
            <person name="Fortunato A.E."/>
            <person name="Gloeckner G."/>
            <person name="Gruber A."/>
            <person name="Hipkin R."/>
            <person name="Janech M."/>
            <person name="Kroth P."/>
            <person name="Leese F."/>
            <person name="Lindquist E."/>
            <person name="Lyon B.R."/>
            <person name="Martin J."/>
            <person name="Mayer C."/>
            <person name="Parker M."/>
            <person name="Quesneville H."/>
            <person name="Raymond J."/>
            <person name="Uhlig C."/>
            <person name="Valentin K.U."/>
            <person name="Worden A.Z."/>
            <person name="Armbrust E.V."/>
            <person name="Bowler C."/>
            <person name="Green B."/>
            <person name="Moulton V."/>
            <person name="Van Oosterhout C."/>
            <person name="Grigoriev I."/>
        </authorList>
    </citation>
    <scope>NUCLEOTIDE SEQUENCE [LARGE SCALE GENOMIC DNA]</scope>
    <source>
        <strain evidence="3 4">CCMP1102</strain>
    </source>
</reference>
<dbReference type="AlphaFoldDB" id="A0A1E7FJ07"/>
<keyword evidence="2" id="KW-0812">Transmembrane</keyword>
<keyword evidence="2" id="KW-1133">Transmembrane helix</keyword>
<feature type="region of interest" description="Disordered" evidence="1">
    <location>
        <begin position="241"/>
        <end position="273"/>
    </location>
</feature>
<dbReference type="InterPro" id="IPR029063">
    <property type="entry name" value="SAM-dependent_MTases_sf"/>
</dbReference>
<dbReference type="InParanoid" id="A0A1E7FJ07"/>